<accession>A0A8C9TSX9</accession>
<reference evidence="6" key="3">
    <citation type="submission" date="2025-09" db="UniProtKB">
        <authorList>
            <consortium name="Ensembl"/>
        </authorList>
    </citation>
    <scope>IDENTIFICATION</scope>
</reference>
<dbReference type="Proteomes" id="UP000694397">
    <property type="component" value="Chromosome 2"/>
</dbReference>
<dbReference type="AlphaFoldDB" id="A0A8C9TSX9"/>
<keyword evidence="7" id="KW-1185">Reference proteome</keyword>
<dbReference type="PANTHER" id="PTHR46845">
    <property type="entry name" value="INSULIN-LIKE GROWTH FACTOR I"/>
    <property type="match status" value="1"/>
</dbReference>
<dbReference type="OrthoDB" id="10019596at2759"/>
<evidence type="ECO:0000313" key="7">
    <source>
        <dbReference type="Proteomes" id="UP000694397"/>
    </source>
</evidence>
<evidence type="ECO:0000256" key="2">
    <source>
        <dbReference type="ARBA" id="ARBA00023157"/>
    </source>
</evidence>
<protein>
    <recommendedName>
        <fullName evidence="5">Insulin-like domain-containing protein</fullName>
    </recommendedName>
</protein>
<comment type="subcellular location">
    <subcellularLocation>
        <location evidence="3">Secreted</location>
    </subcellularLocation>
</comment>
<dbReference type="InterPro" id="IPR022352">
    <property type="entry name" value="Ins/IGF/rlx"/>
</dbReference>
<dbReference type="SUPFAM" id="SSF56994">
    <property type="entry name" value="Insulin-like"/>
    <property type="match status" value="1"/>
</dbReference>
<proteinExistence type="inferred from homology"/>
<dbReference type="InterPro" id="IPR036438">
    <property type="entry name" value="Insulin-like_sf"/>
</dbReference>
<sequence length="155" mass="16796">MNASVRRLPPAPQVCCWWCGVCVLYPVLCLAALRGGAEAMKARCGRELVADLEFVCGDRGFYRGKAATSRGGTRLRGKGIVEQCCLRGCDLLDLEAYCAKPRHRRNPSLRHTTDPRPKKASLRSRGEAWARRGGVPAGDGSAVTPRDRGGATDLN</sequence>
<organism evidence="6 7">
    <name type="scientific">Scleropages formosus</name>
    <name type="common">Asian bonytongue</name>
    <name type="synonym">Osteoglossum formosum</name>
    <dbReference type="NCBI Taxonomy" id="113540"/>
    <lineage>
        <taxon>Eukaryota</taxon>
        <taxon>Metazoa</taxon>
        <taxon>Chordata</taxon>
        <taxon>Craniata</taxon>
        <taxon>Vertebrata</taxon>
        <taxon>Euteleostomi</taxon>
        <taxon>Actinopterygii</taxon>
        <taxon>Neopterygii</taxon>
        <taxon>Teleostei</taxon>
        <taxon>Osteoglossocephala</taxon>
        <taxon>Osteoglossomorpha</taxon>
        <taxon>Osteoglossiformes</taxon>
        <taxon>Osteoglossidae</taxon>
        <taxon>Scleropages</taxon>
    </lineage>
</organism>
<feature type="compositionally biased region" description="Basic and acidic residues" evidence="4">
    <location>
        <begin position="145"/>
        <end position="155"/>
    </location>
</feature>
<comment type="similarity">
    <text evidence="1 3">Belongs to the insulin family.</text>
</comment>
<dbReference type="PANTHER" id="PTHR46845:SF2">
    <property type="entry name" value="INSULIN-LIKE GROWTH FACTOR 3"/>
    <property type="match status" value="1"/>
</dbReference>
<feature type="domain" description="Insulin-like" evidence="5">
    <location>
        <begin position="41"/>
        <end position="98"/>
    </location>
</feature>
<dbReference type="InterPro" id="IPR016179">
    <property type="entry name" value="Insulin-like"/>
</dbReference>
<dbReference type="GO" id="GO:0043066">
    <property type="term" value="P:negative regulation of apoptotic process"/>
    <property type="evidence" value="ECO:0007669"/>
    <property type="project" value="TreeGrafter"/>
</dbReference>
<evidence type="ECO:0000313" key="6">
    <source>
        <dbReference type="Ensembl" id="ENSSFOP00015054588.1"/>
    </source>
</evidence>
<dbReference type="Pfam" id="PF00049">
    <property type="entry name" value="Insulin"/>
    <property type="match status" value="1"/>
</dbReference>
<dbReference type="GO" id="GO:0008284">
    <property type="term" value="P:positive regulation of cell population proliferation"/>
    <property type="evidence" value="ECO:0007669"/>
    <property type="project" value="TreeGrafter"/>
</dbReference>
<dbReference type="GO" id="GO:0051897">
    <property type="term" value="P:positive regulation of phosphatidylinositol 3-kinase/protein kinase B signal transduction"/>
    <property type="evidence" value="ECO:0007669"/>
    <property type="project" value="TreeGrafter"/>
</dbReference>
<dbReference type="SMART" id="SM00078">
    <property type="entry name" value="IlGF"/>
    <property type="match status" value="1"/>
</dbReference>
<name>A0A8C9TSX9_SCLFO</name>
<dbReference type="InterPro" id="IPR022353">
    <property type="entry name" value="Insulin_CS"/>
</dbReference>
<keyword evidence="3" id="KW-0964">Secreted</keyword>
<evidence type="ECO:0000256" key="3">
    <source>
        <dbReference type="RuleBase" id="RU000406"/>
    </source>
</evidence>
<dbReference type="Gene3D" id="1.10.100.10">
    <property type="entry name" value="Insulin-like"/>
    <property type="match status" value="1"/>
</dbReference>
<reference evidence="6 7" key="1">
    <citation type="submission" date="2019-04" db="EMBL/GenBank/DDBJ databases">
        <authorList>
            <consortium name="Wellcome Sanger Institute Data Sharing"/>
        </authorList>
    </citation>
    <scope>NUCLEOTIDE SEQUENCE [LARGE SCALE GENOMIC DNA]</scope>
</reference>
<dbReference type="PRINTS" id="PR00276">
    <property type="entry name" value="INSULINFAMLY"/>
</dbReference>
<keyword evidence="2" id="KW-1015">Disulfide bond</keyword>
<feature type="region of interest" description="Disordered" evidence="4">
    <location>
        <begin position="105"/>
        <end position="155"/>
    </location>
</feature>
<dbReference type="PROSITE" id="PS00262">
    <property type="entry name" value="INSULIN"/>
    <property type="match status" value="1"/>
</dbReference>
<dbReference type="GeneTree" id="ENSGT00970000197275"/>
<evidence type="ECO:0000256" key="4">
    <source>
        <dbReference type="SAM" id="MobiDB-lite"/>
    </source>
</evidence>
<dbReference type="GO" id="GO:0005615">
    <property type="term" value="C:extracellular space"/>
    <property type="evidence" value="ECO:0007669"/>
    <property type="project" value="TreeGrafter"/>
</dbReference>
<evidence type="ECO:0000256" key="1">
    <source>
        <dbReference type="ARBA" id="ARBA00009034"/>
    </source>
</evidence>
<reference evidence="6" key="2">
    <citation type="submission" date="2025-08" db="UniProtKB">
        <authorList>
            <consortium name="Ensembl"/>
        </authorList>
    </citation>
    <scope>IDENTIFICATION</scope>
</reference>
<dbReference type="GO" id="GO:0005159">
    <property type="term" value="F:insulin-like growth factor receptor binding"/>
    <property type="evidence" value="ECO:0007669"/>
    <property type="project" value="TreeGrafter"/>
</dbReference>
<dbReference type="GO" id="GO:0005179">
    <property type="term" value="F:hormone activity"/>
    <property type="evidence" value="ECO:0007669"/>
    <property type="project" value="InterPro"/>
</dbReference>
<dbReference type="GO" id="GO:0048009">
    <property type="term" value="P:insulin-like growth factor receptor signaling pathway"/>
    <property type="evidence" value="ECO:0007669"/>
    <property type="project" value="TreeGrafter"/>
</dbReference>
<evidence type="ECO:0000259" key="5">
    <source>
        <dbReference type="SMART" id="SM00078"/>
    </source>
</evidence>
<dbReference type="Ensembl" id="ENSSFOT00015045454.1">
    <property type="protein sequence ID" value="ENSSFOP00015054588.1"/>
    <property type="gene ID" value="ENSSFOG00015031294.1"/>
</dbReference>
<dbReference type="GO" id="GO:0008283">
    <property type="term" value="P:cell population proliferation"/>
    <property type="evidence" value="ECO:0007669"/>
    <property type="project" value="TreeGrafter"/>
</dbReference>